<keyword evidence="10 11" id="KW-0066">ATP synthesis</keyword>
<dbReference type="EMBL" id="MFJD01000008">
    <property type="protein sequence ID" value="OGG02395.1"/>
    <property type="molecule type" value="Genomic_DNA"/>
</dbReference>
<dbReference type="CDD" id="cd18110">
    <property type="entry name" value="ATP-synt_F1_beta_C"/>
    <property type="match status" value="1"/>
</dbReference>
<keyword evidence="11" id="KW-0375">Hydrogen ion transport</keyword>
<dbReference type="NCBIfam" id="TIGR01039">
    <property type="entry name" value="atpD"/>
    <property type="match status" value="1"/>
</dbReference>
<comment type="similarity">
    <text evidence="2 11">Belongs to the ATPase alpha/beta chains family.</text>
</comment>
<dbReference type="STRING" id="1798374.A2Z33_05015"/>
<dbReference type="InterPro" id="IPR000194">
    <property type="entry name" value="ATPase_F1/V1/A1_a/bsu_nucl-bd"/>
</dbReference>
<name>A0A1F5YQL3_9BACT</name>
<keyword evidence="4 11" id="KW-0547">Nucleotide-binding</keyword>
<dbReference type="Gene3D" id="1.10.1140.10">
    <property type="entry name" value="Bovine Mitochondrial F1-atpase, Atp Synthase Beta Chain, Chain D, domain 3"/>
    <property type="match status" value="1"/>
</dbReference>
<organism evidence="13 14">
    <name type="scientific">Candidatus Gottesmanbacteria bacterium RBG_16_52_11</name>
    <dbReference type="NCBI Taxonomy" id="1798374"/>
    <lineage>
        <taxon>Bacteria</taxon>
        <taxon>Candidatus Gottesmaniibacteriota</taxon>
    </lineage>
</organism>
<keyword evidence="6 11" id="KW-1278">Translocase</keyword>
<evidence type="ECO:0000259" key="12">
    <source>
        <dbReference type="SMART" id="SM00382"/>
    </source>
</evidence>
<feature type="binding site" evidence="11">
    <location>
        <begin position="164"/>
        <end position="171"/>
    </location>
    <ligand>
        <name>ATP</name>
        <dbReference type="ChEBI" id="CHEBI:30616"/>
    </ligand>
</feature>
<accession>A0A1F5YQL3</accession>
<evidence type="ECO:0000256" key="6">
    <source>
        <dbReference type="ARBA" id="ARBA00022967"/>
    </source>
</evidence>
<evidence type="ECO:0000256" key="11">
    <source>
        <dbReference type="HAMAP-Rule" id="MF_01347"/>
    </source>
</evidence>
<dbReference type="InterPro" id="IPR004100">
    <property type="entry name" value="ATPase_F1/V1/A1_a/bsu_N"/>
</dbReference>
<keyword evidence="7 11" id="KW-0406">Ion transport</keyword>
<comment type="function">
    <text evidence="11">Produces ATP from ADP in the presence of a proton gradient across the membrane. The catalytic sites are hosted primarily by the beta subunits.</text>
</comment>
<evidence type="ECO:0000256" key="4">
    <source>
        <dbReference type="ARBA" id="ARBA00022741"/>
    </source>
</evidence>
<evidence type="ECO:0000256" key="9">
    <source>
        <dbReference type="ARBA" id="ARBA00023196"/>
    </source>
</evidence>
<feature type="domain" description="AAA+ ATPase" evidence="12">
    <location>
        <begin position="156"/>
        <end position="396"/>
    </location>
</feature>
<keyword evidence="11" id="KW-1003">Cell membrane</keyword>
<comment type="subcellular location">
    <subcellularLocation>
        <location evidence="11">Cell membrane</location>
        <topology evidence="11">Peripheral membrane protein</topology>
    </subcellularLocation>
    <subcellularLocation>
        <location evidence="1">Membrane</location>
        <topology evidence="1">Peripheral membrane protein</topology>
    </subcellularLocation>
</comment>
<dbReference type="InterPro" id="IPR003593">
    <property type="entry name" value="AAA+_ATPase"/>
</dbReference>
<keyword evidence="3 11" id="KW-0813">Transport</keyword>
<proteinExistence type="inferred from homology"/>
<dbReference type="GO" id="GO:0005524">
    <property type="term" value="F:ATP binding"/>
    <property type="evidence" value="ECO:0007669"/>
    <property type="project" value="UniProtKB-UniRule"/>
</dbReference>
<dbReference type="Proteomes" id="UP000178448">
    <property type="component" value="Unassembled WGS sequence"/>
</dbReference>
<protein>
    <recommendedName>
        <fullName evidence="11">ATP synthase subunit beta</fullName>
        <ecNumber evidence="11">7.1.2.2</ecNumber>
    </recommendedName>
    <alternativeName>
        <fullName evidence="11">ATP synthase F1 sector subunit beta</fullName>
    </alternativeName>
    <alternativeName>
        <fullName evidence="11">F-ATPase subunit beta</fullName>
    </alternativeName>
</protein>
<dbReference type="Gene3D" id="2.40.10.170">
    <property type="match status" value="1"/>
</dbReference>
<evidence type="ECO:0000256" key="1">
    <source>
        <dbReference type="ARBA" id="ARBA00004170"/>
    </source>
</evidence>
<evidence type="ECO:0000256" key="2">
    <source>
        <dbReference type="ARBA" id="ARBA00008936"/>
    </source>
</evidence>
<keyword evidence="5 11" id="KW-0067">ATP-binding</keyword>
<dbReference type="SUPFAM" id="SSF50615">
    <property type="entry name" value="N-terminal domain of alpha and beta subunits of F1 ATP synthase"/>
    <property type="match status" value="1"/>
</dbReference>
<reference evidence="13 14" key="1">
    <citation type="journal article" date="2016" name="Nat. Commun.">
        <title>Thousands of microbial genomes shed light on interconnected biogeochemical processes in an aquifer system.</title>
        <authorList>
            <person name="Anantharaman K."/>
            <person name="Brown C.T."/>
            <person name="Hug L.A."/>
            <person name="Sharon I."/>
            <person name="Castelle C.J."/>
            <person name="Probst A.J."/>
            <person name="Thomas B.C."/>
            <person name="Singh A."/>
            <person name="Wilkins M.J."/>
            <person name="Karaoz U."/>
            <person name="Brodie E.L."/>
            <person name="Williams K.H."/>
            <person name="Hubbard S.S."/>
            <person name="Banfield J.F."/>
        </authorList>
    </citation>
    <scope>NUCLEOTIDE SEQUENCE [LARGE SCALE GENOMIC DNA]</scope>
</reference>
<dbReference type="GO" id="GO:0045259">
    <property type="term" value="C:proton-transporting ATP synthase complex"/>
    <property type="evidence" value="ECO:0007669"/>
    <property type="project" value="UniProtKB-KW"/>
</dbReference>
<dbReference type="SUPFAM" id="SSF52540">
    <property type="entry name" value="P-loop containing nucleoside triphosphate hydrolases"/>
    <property type="match status" value="1"/>
</dbReference>
<dbReference type="CDD" id="cd01133">
    <property type="entry name" value="F1-ATPase_beta_CD"/>
    <property type="match status" value="1"/>
</dbReference>
<dbReference type="PANTHER" id="PTHR15184">
    <property type="entry name" value="ATP SYNTHASE"/>
    <property type="match status" value="1"/>
</dbReference>
<dbReference type="HAMAP" id="MF_01347">
    <property type="entry name" value="ATP_synth_beta_bact"/>
    <property type="match status" value="1"/>
</dbReference>
<evidence type="ECO:0000256" key="7">
    <source>
        <dbReference type="ARBA" id="ARBA00023065"/>
    </source>
</evidence>
<dbReference type="InterPro" id="IPR055190">
    <property type="entry name" value="ATP-synt_VA_C"/>
</dbReference>
<evidence type="ECO:0000256" key="10">
    <source>
        <dbReference type="ARBA" id="ARBA00023310"/>
    </source>
</evidence>
<dbReference type="Pfam" id="PF22919">
    <property type="entry name" value="ATP-synt_VA_C"/>
    <property type="match status" value="1"/>
</dbReference>
<dbReference type="FunFam" id="1.10.1140.10:FF:000001">
    <property type="entry name" value="ATP synthase subunit beta"/>
    <property type="match status" value="1"/>
</dbReference>
<evidence type="ECO:0000313" key="13">
    <source>
        <dbReference type="EMBL" id="OGG02395.1"/>
    </source>
</evidence>
<dbReference type="EC" id="7.1.2.2" evidence="11"/>
<dbReference type="SUPFAM" id="SSF47917">
    <property type="entry name" value="C-terminal domain of alpha and beta subunits of F1 ATP synthase"/>
    <property type="match status" value="1"/>
</dbReference>
<evidence type="ECO:0000256" key="8">
    <source>
        <dbReference type="ARBA" id="ARBA00023136"/>
    </source>
</evidence>
<dbReference type="InterPro" id="IPR024034">
    <property type="entry name" value="ATPase_F1/V1_b/a_C"/>
</dbReference>
<dbReference type="Gene3D" id="3.40.50.300">
    <property type="entry name" value="P-loop containing nucleotide triphosphate hydrolases"/>
    <property type="match status" value="1"/>
</dbReference>
<dbReference type="InterPro" id="IPR027417">
    <property type="entry name" value="P-loop_NTPase"/>
</dbReference>
<comment type="catalytic activity">
    <reaction evidence="11">
        <text>ATP + H2O + 4 H(+)(in) = ADP + phosphate + 5 H(+)(out)</text>
        <dbReference type="Rhea" id="RHEA:57720"/>
        <dbReference type="ChEBI" id="CHEBI:15377"/>
        <dbReference type="ChEBI" id="CHEBI:15378"/>
        <dbReference type="ChEBI" id="CHEBI:30616"/>
        <dbReference type="ChEBI" id="CHEBI:43474"/>
        <dbReference type="ChEBI" id="CHEBI:456216"/>
        <dbReference type="EC" id="7.1.2.2"/>
    </reaction>
</comment>
<dbReference type="PANTHER" id="PTHR15184:SF71">
    <property type="entry name" value="ATP SYNTHASE SUBUNIT BETA, MITOCHONDRIAL"/>
    <property type="match status" value="1"/>
</dbReference>
<sequence>MLKNGNSVSNGKIPTGRVIEVIGPVVDVEFSAGKLPAIYDALELSDSASGRILVLEVAIHIGGRRVRTVAMGSTDGLKRGEPVRATGAPITVPVGKSTLGRIFNVTGQPIDESGAVKSSHSYPIHRPAPPLTSQSTQQEILETGIKVIDLVAPFVKGGKIAIFGGAGVGKTVMIQELIHNVAEMHGGVSVFTGVGERTREGNDLWTEMKESGVIDKTAMVFGQMNEPPGARLRVGLTGLTMAEYFRDEEGQDVLLFIDNIFRFAQAGSEVSALLGRIPSAVGYQPTLASEMGALQERITSTKSGSITSVQAVYVPADDYTDPAPVATFSHLDSTISLERAIAEQGLYPAVDPLSSNSRILEPGVVGTDHYEVARGVQRVLQRYKDLQDIIAILGMEELSEEDKLVVSRARKIQRFLPQPMFVAEAFTARTGKYVPLEETIRGFREILNGKHDDKPEQSFMMIGGIDEVK</sequence>
<dbReference type="InterPro" id="IPR050053">
    <property type="entry name" value="ATPase_alpha/beta_chains"/>
</dbReference>
<keyword evidence="9 11" id="KW-0139">CF(1)</keyword>
<gene>
    <name evidence="11" type="primary">atpD</name>
    <name evidence="13" type="ORF">A2Z33_05015</name>
</gene>
<dbReference type="CDD" id="cd18115">
    <property type="entry name" value="ATP-synt_F1_beta_N"/>
    <property type="match status" value="1"/>
</dbReference>
<evidence type="ECO:0000313" key="14">
    <source>
        <dbReference type="Proteomes" id="UP000178448"/>
    </source>
</evidence>
<dbReference type="Pfam" id="PF00006">
    <property type="entry name" value="ATP-synt_ab"/>
    <property type="match status" value="1"/>
</dbReference>
<comment type="caution">
    <text evidence="13">The sequence shown here is derived from an EMBL/GenBank/DDBJ whole genome shotgun (WGS) entry which is preliminary data.</text>
</comment>
<dbReference type="FunFam" id="3.40.50.300:FF:000004">
    <property type="entry name" value="ATP synthase subunit beta"/>
    <property type="match status" value="1"/>
</dbReference>
<evidence type="ECO:0000256" key="3">
    <source>
        <dbReference type="ARBA" id="ARBA00022448"/>
    </source>
</evidence>
<dbReference type="AlphaFoldDB" id="A0A1F5YQL3"/>
<keyword evidence="8 11" id="KW-0472">Membrane</keyword>
<dbReference type="InterPro" id="IPR036121">
    <property type="entry name" value="ATPase_F1/V1/A1_a/bsu_N_sf"/>
</dbReference>
<dbReference type="GO" id="GO:0046933">
    <property type="term" value="F:proton-transporting ATP synthase activity, rotational mechanism"/>
    <property type="evidence" value="ECO:0007669"/>
    <property type="project" value="UniProtKB-UniRule"/>
</dbReference>
<dbReference type="SMART" id="SM00382">
    <property type="entry name" value="AAA"/>
    <property type="match status" value="1"/>
</dbReference>
<dbReference type="Pfam" id="PF02874">
    <property type="entry name" value="ATP-synt_ab_N"/>
    <property type="match status" value="1"/>
</dbReference>
<dbReference type="GO" id="GO:0005886">
    <property type="term" value="C:plasma membrane"/>
    <property type="evidence" value="ECO:0007669"/>
    <property type="project" value="UniProtKB-SubCell"/>
</dbReference>
<dbReference type="InterPro" id="IPR005722">
    <property type="entry name" value="ATP_synth_F1_bsu"/>
</dbReference>
<evidence type="ECO:0000256" key="5">
    <source>
        <dbReference type="ARBA" id="ARBA00022840"/>
    </source>
</evidence>